<gene>
    <name evidence="1" type="ORF">IX84_30075</name>
</gene>
<dbReference type="AlphaFoldDB" id="A0A098RYQ0"/>
<evidence type="ECO:0008006" key="3">
    <source>
        <dbReference type="Google" id="ProtNLM"/>
    </source>
</evidence>
<comment type="caution">
    <text evidence="1">The sequence shown here is derived from an EMBL/GenBank/DDBJ whole genome shotgun (WGS) entry which is preliminary data.</text>
</comment>
<accession>A0A098RYQ0</accession>
<reference evidence="1 2" key="1">
    <citation type="journal article" date="2014" name="Int. J. Syst. Evol. Microbiol.">
        <title>Phaeodactylibacter xiamenensis gen. nov., sp. nov., a member of the family Saprospiraceae isolated from the marine alga Phaeodactylum tricornutum.</title>
        <authorList>
            <person name="Chen Z.Jr."/>
            <person name="Lei X."/>
            <person name="Lai Q."/>
            <person name="Li Y."/>
            <person name="Zhang B."/>
            <person name="Zhang J."/>
            <person name="Zhang H."/>
            <person name="Yang L."/>
            <person name="Zheng W."/>
            <person name="Tian Y."/>
            <person name="Yu Z."/>
            <person name="Xu H.Jr."/>
            <person name="Zheng T."/>
        </authorList>
    </citation>
    <scope>NUCLEOTIDE SEQUENCE [LARGE SCALE GENOMIC DNA]</scope>
    <source>
        <strain evidence="1 2">KD52</strain>
    </source>
</reference>
<sequence length="106" mass="11875">MGVVKINIYSEMTDFDTIGKSLPGSKGGSMFGLRTYNMGRKPFMMLYEGELVCRLFGQDKAAALTLPGTRLFNPRNNRMENWVQIPREQGANWLEWAAKAQATVPG</sequence>
<evidence type="ECO:0000313" key="2">
    <source>
        <dbReference type="Proteomes" id="UP000029736"/>
    </source>
</evidence>
<protein>
    <recommendedName>
        <fullName evidence="3">TfoX N-terminal domain-containing protein</fullName>
    </recommendedName>
</protein>
<proteinExistence type="predicted"/>
<dbReference type="Proteomes" id="UP000029736">
    <property type="component" value="Unassembled WGS sequence"/>
</dbReference>
<evidence type="ECO:0000313" key="1">
    <source>
        <dbReference type="EMBL" id="KGE85050.1"/>
    </source>
</evidence>
<dbReference type="EMBL" id="JPOS01000094">
    <property type="protein sequence ID" value="KGE85050.1"/>
    <property type="molecule type" value="Genomic_DNA"/>
</dbReference>
<name>A0A098RYQ0_9BACT</name>
<organism evidence="1 2">
    <name type="scientific">Phaeodactylibacter xiamenensis</name>
    <dbReference type="NCBI Taxonomy" id="1524460"/>
    <lineage>
        <taxon>Bacteria</taxon>
        <taxon>Pseudomonadati</taxon>
        <taxon>Bacteroidota</taxon>
        <taxon>Saprospiria</taxon>
        <taxon>Saprospirales</taxon>
        <taxon>Haliscomenobacteraceae</taxon>
        <taxon>Phaeodactylibacter</taxon>
    </lineage>
</organism>
<keyword evidence="2" id="KW-1185">Reference proteome</keyword>